<dbReference type="EMBL" id="JAVHJL010000009">
    <property type="protein sequence ID" value="KAK6497871.1"/>
    <property type="molecule type" value="Genomic_DNA"/>
</dbReference>
<comment type="caution">
    <text evidence="1">The sequence shown here is derived from an EMBL/GenBank/DDBJ whole genome shotgun (WGS) entry which is preliminary data.</text>
</comment>
<dbReference type="AlphaFoldDB" id="A0AAV9VXY3"/>
<organism evidence="1 2">
    <name type="scientific">Arthrobotrys musiformis</name>
    <dbReference type="NCBI Taxonomy" id="47236"/>
    <lineage>
        <taxon>Eukaryota</taxon>
        <taxon>Fungi</taxon>
        <taxon>Dikarya</taxon>
        <taxon>Ascomycota</taxon>
        <taxon>Pezizomycotina</taxon>
        <taxon>Orbiliomycetes</taxon>
        <taxon>Orbiliales</taxon>
        <taxon>Orbiliaceae</taxon>
        <taxon>Arthrobotrys</taxon>
    </lineage>
</organism>
<sequence>MSQVLKARDTVAIHVFDEDDEERWLNTKNGEWEYEYSSSFLARASNDNEFSDEWWTERMDKRQGRKDQVDLSRDP</sequence>
<proteinExistence type="predicted"/>
<evidence type="ECO:0000313" key="1">
    <source>
        <dbReference type="EMBL" id="KAK6497871.1"/>
    </source>
</evidence>
<evidence type="ECO:0000313" key="2">
    <source>
        <dbReference type="Proteomes" id="UP001370758"/>
    </source>
</evidence>
<dbReference type="Proteomes" id="UP001370758">
    <property type="component" value="Unassembled WGS sequence"/>
</dbReference>
<gene>
    <name evidence="1" type="ORF">TWF481_012270</name>
</gene>
<protein>
    <submittedName>
        <fullName evidence="1">Uncharacterized protein</fullName>
    </submittedName>
</protein>
<accession>A0AAV9VXY3</accession>
<name>A0AAV9VXY3_9PEZI</name>
<keyword evidence="2" id="KW-1185">Reference proteome</keyword>
<reference evidence="1 2" key="1">
    <citation type="submission" date="2023-08" db="EMBL/GenBank/DDBJ databases">
        <authorList>
            <person name="Palmer J.M."/>
        </authorList>
    </citation>
    <scope>NUCLEOTIDE SEQUENCE [LARGE SCALE GENOMIC DNA]</scope>
    <source>
        <strain evidence="1 2">TWF481</strain>
    </source>
</reference>